<sequence>MQEMESHTKSSRRLGIELLVQALWAPHPDSVGAGQLLTAGYAEEAFPDLVGSMTRGLRTIQNLHCHWPTSSSSMVGWHEARRIHEHIVPSGHVFLGSQQEATCCTSPAASLLSGCMPIPCSIPNGRFMSEAKSYSEKEMPERSSEKKPFLNDLNAMPAAEK</sequence>
<protein>
    <submittedName>
        <fullName evidence="2">Uncharacterized protein</fullName>
    </submittedName>
</protein>
<accession>A0A176WQZ9</accession>
<keyword evidence="3" id="KW-1185">Reference proteome</keyword>
<dbReference type="Proteomes" id="UP000077202">
    <property type="component" value="Unassembled WGS sequence"/>
</dbReference>
<feature type="region of interest" description="Disordered" evidence="1">
    <location>
        <begin position="132"/>
        <end position="161"/>
    </location>
</feature>
<evidence type="ECO:0000313" key="3">
    <source>
        <dbReference type="Proteomes" id="UP000077202"/>
    </source>
</evidence>
<feature type="compositionally biased region" description="Basic and acidic residues" evidence="1">
    <location>
        <begin position="133"/>
        <end position="149"/>
    </location>
</feature>
<evidence type="ECO:0000313" key="2">
    <source>
        <dbReference type="EMBL" id="OAE35254.1"/>
    </source>
</evidence>
<reference evidence="2" key="1">
    <citation type="submission" date="2016-03" db="EMBL/GenBank/DDBJ databases">
        <title>Mechanisms controlling the formation of the plant cell surface in tip-growing cells are functionally conserved among land plants.</title>
        <authorList>
            <person name="Honkanen S."/>
            <person name="Jones V.A."/>
            <person name="Morieri G."/>
            <person name="Champion C."/>
            <person name="Hetherington A.J."/>
            <person name="Kelly S."/>
            <person name="Saint-Marcoux D."/>
            <person name="Proust H."/>
            <person name="Prescott H."/>
            <person name="Dolan L."/>
        </authorList>
    </citation>
    <scope>NUCLEOTIDE SEQUENCE [LARGE SCALE GENOMIC DNA]</scope>
    <source>
        <tissue evidence="2">Whole gametophyte</tissue>
    </source>
</reference>
<evidence type="ECO:0000256" key="1">
    <source>
        <dbReference type="SAM" id="MobiDB-lite"/>
    </source>
</evidence>
<name>A0A176WQZ9_MARPO</name>
<proteinExistence type="predicted"/>
<dbReference type="EMBL" id="LVLJ01000203">
    <property type="protein sequence ID" value="OAE35254.1"/>
    <property type="molecule type" value="Genomic_DNA"/>
</dbReference>
<organism evidence="2 3">
    <name type="scientific">Marchantia polymorpha subsp. ruderalis</name>
    <dbReference type="NCBI Taxonomy" id="1480154"/>
    <lineage>
        <taxon>Eukaryota</taxon>
        <taxon>Viridiplantae</taxon>
        <taxon>Streptophyta</taxon>
        <taxon>Embryophyta</taxon>
        <taxon>Marchantiophyta</taxon>
        <taxon>Marchantiopsida</taxon>
        <taxon>Marchantiidae</taxon>
        <taxon>Marchantiales</taxon>
        <taxon>Marchantiaceae</taxon>
        <taxon>Marchantia</taxon>
    </lineage>
</organism>
<comment type="caution">
    <text evidence="2">The sequence shown here is derived from an EMBL/GenBank/DDBJ whole genome shotgun (WGS) entry which is preliminary data.</text>
</comment>
<gene>
    <name evidence="2" type="ORF">AXG93_392s1000</name>
</gene>
<dbReference type="AlphaFoldDB" id="A0A176WQZ9"/>